<name>A0ABY7VUH3_9BACT</name>
<accession>A0ABY7VUH3</accession>
<dbReference type="GO" id="GO:0016787">
    <property type="term" value="F:hydrolase activity"/>
    <property type="evidence" value="ECO:0007669"/>
    <property type="project" value="UniProtKB-KW"/>
</dbReference>
<gene>
    <name evidence="1" type="ORF">PQO03_17950</name>
</gene>
<reference evidence="1 2" key="1">
    <citation type="submission" date="2023-02" db="EMBL/GenBank/DDBJ databases">
        <title>Genome sequence of Lentisphaera profundi SAORIC-696.</title>
        <authorList>
            <person name="Kim e."/>
            <person name="Cho J.-C."/>
            <person name="Choi A."/>
            <person name="Kang I."/>
        </authorList>
    </citation>
    <scope>NUCLEOTIDE SEQUENCE [LARGE SCALE GENOMIC DNA]</scope>
    <source>
        <strain evidence="1 2">SAORIC-696</strain>
    </source>
</reference>
<sequence length="369" mass="42372">MNSFQFPYYFLISLLYGTVVMAIESTPAEDSLKINYQNLPVEVQSKFYAQKTSSHVLVDPDYYIWGMAVIKWNDGKYHSYYSRWPKKYGFSGWMTHCEIAHAVADKPEGPFDYVNTVIEGKNVKGWDINNAHNPAICVVDGKIALYYISNDLRNIHKAEGGSVYPTDQWLKANRRHVRNSQRIGVALSDSPSGPFLRSKEPVVTPHGNFKNIAVNPAVTYVEDKYVMVMKGDDVKKDGWFRIQLVGHSRKAQGPFVFQEKPVYSEAQTEDAGVWYDKKRKRYFMACHVMGKPDLRLFSSKDSYSWQPAKQALFSKKEFHLSNNKTWQPSRFERPFILTNNMGTPIAVYIAVFDKEWNISGNIAVLIDNN</sequence>
<keyword evidence="2" id="KW-1185">Reference proteome</keyword>
<dbReference type="EMBL" id="CP117812">
    <property type="protein sequence ID" value="WDE97712.1"/>
    <property type="molecule type" value="Genomic_DNA"/>
</dbReference>
<dbReference type="Proteomes" id="UP001214250">
    <property type="component" value="Chromosome 2"/>
</dbReference>
<dbReference type="InterPro" id="IPR023296">
    <property type="entry name" value="Glyco_hydro_beta-prop_sf"/>
</dbReference>
<keyword evidence="1" id="KW-0378">Hydrolase</keyword>
<dbReference type="SUPFAM" id="SSF75005">
    <property type="entry name" value="Arabinanase/levansucrase/invertase"/>
    <property type="match status" value="2"/>
</dbReference>
<dbReference type="Gene3D" id="2.115.10.20">
    <property type="entry name" value="Glycosyl hydrolase domain, family 43"/>
    <property type="match status" value="2"/>
</dbReference>
<organism evidence="1 2">
    <name type="scientific">Lentisphaera profundi</name>
    <dbReference type="NCBI Taxonomy" id="1658616"/>
    <lineage>
        <taxon>Bacteria</taxon>
        <taxon>Pseudomonadati</taxon>
        <taxon>Lentisphaerota</taxon>
        <taxon>Lentisphaeria</taxon>
        <taxon>Lentisphaerales</taxon>
        <taxon>Lentisphaeraceae</taxon>
        <taxon>Lentisphaera</taxon>
    </lineage>
</organism>
<dbReference type="CDD" id="cd08994">
    <property type="entry name" value="GH43_62_32_68_117_130-like"/>
    <property type="match status" value="1"/>
</dbReference>
<dbReference type="RefSeq" id="WP_274152268.1">
    <property type="nucleotide sequence ID" value="NZ_CP117812.1"/>
</dbReference>
<proteinExistence type="predicted"/>
<evidence type="ECO:0000313" key="2">
    <source>
        <dbReference type="Proteomes" id="UP001214250"/>
    </source>
</evidence>
<evidence type="ECO:0000313" key="1">
    <source>
        <dbReference type="EMBL" id="WDE97712.1"/>
    </source>
</evidence>
<protein>
    <submittedName>
        <fullName evidence="1">Glycoside hydrolase family protein</fullName>
    </submittedName>
</protein>